<name>A0A0B1SZ59_OESDE</name>
<dbReference type="AlphaFoldDB" id="A0A0B1SZ59"/>
<organism evidence="1 2">
    <name type="scientific">Oesophagostomum dentatum</name>
    <name type="common">Nodular worm</name>
    <dbReference type="NCBI Taxonomy" id="61180"/>
    <lineage>
        <taxon>Eukaryota</taxon>
        <taxon>Metazoa</taxon>
        <taxon>Ecdysozoa</taxon>
        <taxon>Nematoda</taxon>
        <taxon>Chromadorea</taxon>
        <taxon>Rhabditida</taxon>
        <taxon>Rhabditina</taxon>
        <taxon>Rhabditomorpha</taxon>
        <taxon>Strongyloidea</taxon>
        <taxon>Strongylidae</taxon>
        <taxon>Oesophagostomum</taxon>
    </lineage>
</organism>
<accession>A0A0B1SZ59</accession>
<keyword evidence="2" id="KW-1185">Reference proteome</keyword>
<dbReference type="EMBL" id="KN553211">
    <property type="protein sequence ID" value="KHJ90264.1"/>
    <property type="molecule type" value="Genomic_DNA"/>
</dbReference>
<dbReference type="Proteomes" id="UP000053660">
    <property type="component" value="Unassembled WGS sequence"/>
</dbReference>
<proteinExistence type="predicted"/>
<evidence type="ECO:0008006" key="3">
    <source>
        <dbReference type="Google" id="ProtNLM"/>
    </source>
</evidence>
<dbReference type="OrthoDB" id="5843159at2759"/>
<protein>
    <recommendedName>
        <fullName evidence="3">Peptidase M12A domain-containing protein</fullName>
    </recommendedName>
</protein>
<evidence type="ECO:0000313" key="2">
    <source>
        <dbReference type="Proteomes" id="UP000053660"/>
    </source>
</evidence>
<sequence length="101" mass="11994">MMMGTASMQHSVNDPSGIVLFTVDKLSTTTLSPRKPIQKVYFWPSLTQYEREVLRDAFFQIGRRTCVQFQEQEYKPWFHADRWVADQPYVLIRKSKKYAGW</sequence>
<evidence type="ECO:0000313" key="1">
    <source>
        <dbReference type="EMBL" id="KHJ90264.1"/>
    </source>
</evidence>
<gene>
    <name evidence="1" type="ORF">OESDEN_09896</name>
</gene>
<reference evidence="1 2" key="1">
    <citation type="submission" date="2014-03" db="EMBL/GenBank/DDBJ databases">
        <title>Draft genome of the hookworm Oesophagostomum dentatum.</title>
        <authorList>
            <person name="Mitreva M."/>
        </authorList>
    </citation>
    <scope>NUCLEOTIDE SEQUENCE [LARGE SCALE GENOMIC DNA]</scope>
    <source>
        <strain evidence="1 2">OD-Hann</strain>
    </source>
</reference>